<evidence type="ECO:0000313" key="1">
    <source>
        <dbReference type="EMBL" id="KAI5630590.1"/>
    </source>
</evidence>
<keyword evidence="2" id="KW-1185">Reference proteome</keyword>
<dbReference type="Proteomes" id="UP000824380">
    <property type="component" value="Chromosome 3"/>
</dbReference>
<comment type="caution">
    <text evidence="1">The sequence shown here is derived from an EMBL/GenBank/DDBJ whole genome shotgun (WGS) entry which is preliminary data.</text>
</comment>
<sequence length="125" mass="14158">MSGGTTQFEQNDALAGDRTNDSSSTFAGQPITFNTILNSIFFEKIEITRMTLLTHGLQFIGLLIIAYLITPQYLFYILLIVIFIVLALIYLVSQASLQSNKFGRPVNVDKLDELRRSLKQRMHSQ</sequence>
<protein>
    <submittedName>
        <fullName evidence="1">Uncharacterized protein</fullName>
    </submittedName>
</protein>
<proteinExistence type="predicted"/>
<gene>
    <name evidence="1" type="ORF">KP791_000077</name>
</gene>
<organism evidence="1 2">
    <name type="scientific">Venturia canescens</name>
    <dbReference type="NCBI Taxonomy" id="32260"/>
    <lineage>
        <taxon>Eukaryota</taxon>
        <taxon>Metazoa</taxon>
        <taxon>Ecdysozoa</taxon>
        <taxon>Arthropoda</taxon>
        <taxon>Hexapoda</taxon>
        <taxon>Insecta</taxon>
        <taxon>Pterygota</taxon>
        <taxon>Neoptera</taxon>
        <taxon>Endopterygota</taxon>
        <taxon>Hymenoptera</taxon>
        <taxon>Apocrita</taxon>
        <taxon>Ichneumonoidea</taxon>
        <taxon>Ichneumonidae</taxon>
        <taxon>Campopleginae</taxon>
        <taxon>Dusona group</taxon>
        <taxon>Venturia</taxon>
    </lineage>
</organism>
<name>A0ACB9ZI38_9HYME</name>
<reference evidence="1" key="1">
    <citation type="submission" date="2022-07" db="EMBL/GenBank/DDBJ databases">
        <title>Venturia canescens Genome.</title>
        <authorList>
            <person name="Burke G.R."/>
            <person name="Simmonds T.J."/>
            <person name="Geib S.M."/>
        </authorList>
    </citation>
    <scope>NUCLEOTIDE SEQUENCE</scope>
    <source>
        <strain evidence="1">UGA</strain>
    </source>
</reference>
<dbReference type="EMBL" id="CM033499">
    <property type="protein sequence ID" value="KAI5630590.1"/>
    <property type="molecule type" value="Genomic_DNA"/>
</dbReference>
<accession>A0ACB9ZI38</accession>
<evidence type="ECO:0000313" key="2">
    <source>
        <dbReference type="Proteomes" id="UP000824380"/>
    </source>
</evidence>